<evidence type="ECO:0000256" key="2">
    <source>
        <dbReference type="ARBA" id="ARBA00008821"/>
    </source>
</evidence>
<keyword evidence="5 6" id="KW-0472">Membrane</keyword>
<evidence type="ECO:0000313" key="9">
    <source>
        <dbReference type="WBParaSite" id="EVEC_0001284401-mRNA-1"/>
    </source>
</evidence>
<comment type="similarity">
    <text evidence="2">Belongs to the nucleobase:cation symporter-2 (NCS2) (TC 2.A.40) family.</text>
</comment>
<keyword evidence="4 6" id="KW-1133">Transmembrane helix</keyword>
<feature type="transmembrane region" description="Helical" evidence="6">
    <location>
        <begin position="64"/>
        <end position="88"/>
    </location>
</feature>
<dbReference type="WBParaSite" id="EVEC_0001284401-mRNA-1">
    <property type="protein sequence ID" value="EVEC_0001284401-mRNA-1"/>
    <property type="gene ID" value="EVEC_0001284401"/>
</dbReference>
<name>A0A0N4VPB6_ENTVE</name>
<evidence type="ECO:0000256" key="6">
    <source>
        <dbReference type="SAM" id="Phobius"/>
    </source>
</evidence>
<keyword evidence="8" id="KW-1185">Reference proteome</keyword>
<evidence type="ECO:0000313" key="8">
    <source>
        <dbReference type="Proteomes" id="UP000274131"/>
    </source>
</evidence>
<evidence type="ECO:0000256" key="3">
    <source>
        <dbReference type="ARBA" id="ARBA00022692"/>
    </source>
</evidence>
<reference evidence="7 8" key="2">
    <citation type="submission" date="2018-10" db="EMBL/GenBank/DDBJ databases">
        <authorList>
            <consortium name="Pathogen Informatics"/>
        </authorList>
    </citation>
    <scope>NUCLEOTIDE SEQUENCE [LARGE SCALE GENOMIC DNA]</scope>
</reference>
<feature type="transmembrane region" description="Helical" evidence="6">
    <location>
        <begin position="100"/>
        <end position="120"/>
    </location>
</feature>
<dbReference type="STRING" id="51028.A0A0N4VPB6"/>
<evidence type="ECO:0000256" key="1">
    <source>
        <dbReference type="ARBA" id="ARBA00004141"/>
    </source>
</evidence>
<dbReference type="PANTHER" id="PTHR11119">
    <property type="entry name" value="XANTHINE-URACIL / VITAMIN C PERMEASE FAMILY MEMBER"/>
    <property type="match status" value="1"/>
</dbReference>
<keyword evidence="3 6" id="KW-0812">Transmembrane</keyword>
<evidence type="ECO:0000256" key="4">
    <source>
        <dbReference type="ARBA" id="ARBA00022989"/>
    </source>
</evidence>
<proteinExistence type="inferred from homology"/>
<comment type="subcellular location">
    <subcellularLocation>
        <location evidence="1">Membrane</location>
        <topology evidence="1">Multi-pass membrane protein</topology>
    </subcellularLocation>
</comment>
<feature type="transmembrane region" description="Helical" evidence="6">
    <location>
        <begin position="28"/>
        <end position="52"/>
    </location>
</feature>
<dbReference type="AlphaFoldDB" id="A0A0N4VPB6"/>
<dbReference type="GO" id="GO:0016020">
    <property type="term" value="C:membrane"/>
    <property type="evidence" value="ECO:0007669"/>
    <property type="project" value="UniProtKB-SubCell"/>
</dbReference>
<dbReference type="Pfam" id="PF00860">
    <property type="entry name" value="Xan_ur_permease"/>
    <property type="match status" value="1"/>
</dbReference>
<evidence type="ECO:0000313" key="7">
    <source>
        <dbReference type="EMBL" id="VDD97261.1"/>
    </source>
</evidence>
<dbReference type="EMBL" id="UXUI01013233">
    <property type="protein sequence ID" value="VDD97261.1"/>
    <property type="molecule type" value="Genomic_DNA"/>
</dbReference>
<reference evidence="9" key="1">
    <citation type="submission" date="2017-02" db="UniProtKB">
        <authorList>
            <consortium name="WormBaseParasite"/>
        </authorList>
    </citation>
    <scope>IDENTIFICATION</scope>
</reference>
<protein>
    <submittedName>
        <fullName evidence="9">Purine permease 10</fullName>
    </submittedName>
</protein>
<gene>
    <name evidence="7" type="ORF">EVEC_LOCUS12012</name>
</gene>
<evidence type="ECO:0000256" key="5">
    <source>
        <dbReference type="ARBA" id="ARBA00023136"/>
    </source>
</evidence>
<dbReference type="OrthoDB" id="1641903at2759"/>
<organism evidence="9">
    <name type="scientific">Enterobius vermicularis</name>
    <name type="common">Human pinworm</name>
    <dbReference type="NCBI Taxonomy" id="51028"/>
    <lineage>
        <taxon>Eukaryota</taxon>
        <taxon>Metazoa</taxon>
        <taxon>Ecdysozoa</taxon>
        <taxon>Nematoda</taxon>
        <taxon>Chromadorea</taxon>
        <taxon>Rhabditida</taxon>
        <taxon>Spirurina</taxon>
        <taxon>Oxyuridomorpha</taxon>
        <taxon>Oxyuroidea</taxon>
        <taxon>Oxyuridae</taxon>
        <taxon>Enterobius</taxon>
    </lineage>
</organism>
<dbReference type="InterPro" id="IPR006043">
    <property type="entry name" value="NCS2"/>
</dbReference>
<dbReference type="Proteomes" id="UP000274131">
    <property type="component" value="Unassembled WGS sequence"/>
</dbReference>
<accession>A0A0N4VPB6</accession>
<dbReference type="GO" id="GO:0022857">
    <property type="term" value="F:transmembrane transporter activity"/>
    <property type="evidence" value="ECO:0007669"/>
    <property type="project" value="InterPro"/>
</dbReference>
<sequence>MSGEVTTTVSSTPEVGRRFYRTNETPPLATLILSGIQQIMVCVSALLTIPFIISNELCPGKDLYYFRVKLISSTFIVSGISTIIQTALGMRHVSAFNLDSFLLALLQGTAFAYVPSIQAFMQLEEYKCKAADDDDVSKAVYGEKMAIVGFHSCHFFRTFYSRTISS</sequence>